<feature type="region of interest" description="Disordered" evidence="8">
    <location>
        <begin position="778"/>
        <end position="874"/>
    </location>
</feature>
<feature type="compositionally biased region" description="Gly residues" evidence="8">
    <location>
        <begin position="784"/>
        <end position="802"/>
    </location>
</feature>
<dbReference type="GO" id="GO:0031145">
    <property type="term" value="P:anaphase-promoting complex-dependent catabolic process"/>
    <property type="evidence" value="ECO:0007669"/>
    <property type="project" value="TreeGrafter"/>
</dbReference>
<dbReference type="GO" id="GO:0005680">
    <property type="term" value="C:anaphase-promoting complex"/>
    <property type="evidence" value="ECO:0007669"/>
    <property type="project" value="InterPro"/>
</dbReference>
<evidence type="ECO:0000256" key="5">
    <source>
        <dbReference type="ARBA" id="ARBA00022803"/>
    </source>
</evidence>
<evidence type="ECO:0000313" key="10">
    <source>
        <dbReference type="EMBL" id="KZF20198.1"/>
    </source>
</evidence>
<dbReference type="SUPFAM" id="SSF48452">
    <property type="entry name" value="TPR-like"/>
    <property type="match status" value="2"/>
</dbReference>
<keyword evidence="6" id="KW-0131">Cell cycle</keyword>
<feature type="compositionally biased region" description="Low complexity" evidence="8">
    <location>
        <begin position="837"/>
        <end position="849"/>
    </location>
</feature>
<dbReference type="GO" id="GO:0016567">
    <property type="term" value="P:protein ubiquitination"/>
    <property type="evidence" value="ECO:0007669"/>
    <property type="project" value="TreeGrafter"/>
</dbReference>
<proteinExistence type="predicted"/>
<dbReference type="Pfam" id="PF13414">
    <property type="entry name" value="TPR_11"/>
    <property type="match status" value="1"/>
</dbReference>
<keyword evidence="2" id="KW-0677">Repeat</keyword>
<feature type="region of interest" description="Disordered" evidence="8">
    <location>
        <begin position="39"/>
        <end position="70"/>
    </location>
</feature>
<keyword evidence="11" id="KW-1185">Reference proteome</keyword>
<keyword evidence="1" id="KW-0132">Cell division</keyword>
<feature type="compositionally biased region" description="Basic residues" evidence="8">
    <location>
        <begin position="677"/>
        <end position="693"/>
    </location>
</feature>
<dbReference type="GeneID" id="28901417"/>
<feature type="compositionally biased region" description="Low complexity" evidence="8">
    <location>
        <begin position="657"/>
        <end position="676"/>
    </location>
</feature>
<feature type="region of interest" description="Disordered" evidence="8">
    <location>
        <begin position="132"/>
        <end position="155"/>
    </location>
</feature>
<dbReference type="Pfam" id="PF04049">
    <property type="entry name" value="ANAPC8"/>
    <property type="match status" value="1"/>
</dbReference>
<dbReference type="SMART" id="SM00028">
    <property type="entry name" value="TPR"/>
    <property type="match status" value="6"/>
</dbReference>
<feature type="repeat" description="TPR" evidence="7">
    <location>
        <begin position="436"/>
        <end position="469"/>
    </location>
</feature>
<dbReference type="AlphaFoldDB" id="A0A165AB59"/>
<evidence type="ECO:0000256" key="1">
    <source>
        <dbReference type="ARBA" id="ARBA00022618"/>
    </source>
</evidence>
<feature type="compositionally biased region" description="Low complexity" evidence="8">
    <location>
        <begin position="40"/>
        <end position="49"/>
    </location>
</feature>
<feature type="repeat" description="TPR" evidence="7">
    <location>
        <begin position="402"/>
        <end position="435"/>
    </location>
</feature>
<evidence type="ECO:0000256" key="3">
    <source>
        <dbReference type="ARBA" id="ARBA00022776"/>
    </source>
</evidence>
<protein>
    <submittedName>
        <fullName evidence="10">TPR-like protein</fullName>
    </submittedName>
</protein>
<feature type="repeat" description="TPR" evidence="7">
    <location>
        <begin position="470"/>
        <end position="503"/>
    </location>
</feature>
<sequence length="874" mass="95929">MVNLTDADIVRLRTTLQDAVVKCSERCLYQSAKWAAELATSLPSTSEPETTLDSDADSQMSNADTEAAPPPIVLSANTDPHEARLEAQEAGKYLLAKSYFDCREYDRCAAIFLPSNLPRGPLNTAPRADIFTDPISPQSTHKGKGKAKATDSDANASMASSESAFPRMSQKALFLSLYAKYLSGEKRKDEESEMILGPADGGTTMNRELVGLSRGLESWFAERERKSSATGEENSSQGWLEYLYGIVLAKGKNEAEAKKWLLKSVNLYPYNWGAWQELSDLLGSLEDLAQIINDLPRNIMTFLFHLHASQELYQATDEIHSELSQLEAVFPGSQWLKTERALLLYHSKDFEEAESVFSTIVENDPHRIDALDHYSNILYVMTLRPKLAYIAQLATATDKFRPETCCVVGNYYSLKSEHEKAVMYFRRALTLDRSFLSAWTLMGHEYVEMKNTHAAIESYRRAVDVNRKDYRAWYGLGQTYEVLEMHYYALFYYQRAASLRPYDPKMWQAVGSCYNKMGRPLQAIKALKRALVAGSYYDVPVNTSTTTQQGGVLGEKRTMVQAPMDPETLYQIALMYEKMHNLDEAAAYMELTLAQEDGIGGDGDADEDEDEEYDDTDEEEYDDDEDWEGKENDDRENTDADLGADMNDHDDEQNLQGTAGAATGTTTTTTTTTTTRPARRTTKPQRNNRRRQKRGTDPNTKKPPRNNNIPIRPATAGVGVTSTTSRARMWLARWEFSRGGPAGYQRAMQLATELCQDGVEVEEAKALVRDLRARIEMESSAPGPGSGSGFGGSSSFGPGPGLGSSTSSGLGFSSGPGPGSGIGPGSGFGPGPGPAGFGSSYGHHAAGNNAGFGGGGRRSSTSSYGPGRSSFGTG</sequence>
<dbReference type="FunCoup" id="A0A165AB59">
    <property type="interactions" value="996"/>
</dbReference>
<evidence type="ECO:0000259" key="9">
    <source>
        <dbReference type="Pfam" id="PF04049"/>
    </source>
</evidence>
<organism evidence="10 11">
    <name type="scientific">Xylona heveae (strain CBS 132557 / TC161)</name>
    <dbReference type="NCBI Taxonomy" id="1328760"/>
    <lineage>
        <taxon>Eukaryota</taxon>
        <taxon>Fungi</taxon>
        <taxon>Dikarya</taxon>
        <taxon>Ascomycota</taxon>
        <taxon>Pezizomycotina</taxon>
        <taxon>Xylonomycetes</taxon>
        <taxon>Xylonales</taxon>
        <taxon>Xylonaceae</taxon>
        <taxon>Xylona</taxon>
    </lineage>
</organism>
<evidence type="ECO:0000313" key="11">
    <source>
        <dbReference type="Proteomes" id="UP000076632"/>
    </source>
</evidence>
<evidence type="ECO:0000256" key="8">
    <source>
        <dbReference type="SAM" id="MobiDB-lite"/>
    </source>
</evidence>
<feature type="domain" description="Cdc23" evidence="9">
    <location>
        <begin position="12"/>
        <end position="341"/>
    </location>
</feature>
<dbReference type="GO" id="GO:0045842">
    <property type="term" value="P:positive regulation of mitotic metaphase/anaphase transition"/>
    <property type="evidence" value="ECO:0007669"/>
    <property type="project" value="TreeGrafter"/>
</dbReference>
<keyword evidence="5 7" id="KW-0802">TPR repeat</keyword>
<dbReference type="OMA" id="NILYVMT"/>
<feature type="compositionally biased region" description="Low complexity" evidence="8">
    <location>
        <begin position="858"/>
        <end position="874"/>
    </location>
</feature>
<dbReference type="Gene3D" id="1.25.40.10">
    <property type="entry name" value="Tetratricopeptide repeat domain"/>
    <property type="match status" value="2"/>
</dbReference>
<feature type="region of interest" description="Disordered" evidence="8">
    <location>
        <begin position="597"/>
        <end position="723"/>
    </location>
</feature>
<dbReference type="STRING" id="1328760.A0A165AB59"/>
<keyword evidence="3" id="KW-0498">Mitosis</keyword>
<dbReference type="Proteomes" id="UP000076632">
    <property type="component" value="Unassembled WGS sequence"/>
</dbReference>
<name>A0A165AB59_XYLHT</name>
<evidence type="ECO:0000256" key="2">
    <source>
        <dbReference type="ARBA" id="ARBA00022737"/>
    </source>
</evidence>
<evidence type="ECO:0000256" key="6">
    <source>
        <dbReference type="ARBA" id="ARBA00023306"/>
    </source>
</evidence>
<dbReference type="PANTHER" id="PTHR12558">
    <property type="entry name" value="CELL DIVISION CYCLE 16,23,27"/>
    <property type="match status" value="1"/>
</dbReference>
<feature type="compositionally biased region" description="Acidic residues" evidence="8">
    <location>
        <begin position="603"/>
        <end position="628"/>
    </location>
</feature>
<keyword evidence="4" id="KW-0833">Ubl conjugation pathway</keyword>
<dbReference type="InterPro" id="IPR011990">
    <property type="entry name" value="TPR-like_helical_dom_sf"/>
</dbReference>
<feature type="compositionally biased region" description="Basic and acidic residues" evidence="8">
    <location>
        <begin position="629"/>
        <end position="638"/>
    </location>
</feature>
<dbReference type="OrthoDB" id="10262026at2759"/>
<dbReference type="InterPro" id="IPR019734">
    <property type="entry name" value="TPR_rpt"/>
</dbReference>
<dbReference type="InterPro" id="IPR007192">
    <property type="entry name" value="APC8"/>
</dbReference>
<accession>A0A165AB59</accession>
<gene>
    <name evidence="10" type="ORF">L228DRAFT_284930</name>
</gene>
<evidence type="ECO:0000256" key="7">
    <source>
        <dbReference type="PROSITE-ProRule" id="PRU00339"/>
    </source>
</evidence>
<dbReference type="InParanoid" id="A0A165AB59"/>
<dbReference type="PROSITE" id="PS50005">
    <property type="entry name" value="TPR"/>
    <property type="match status" value="3"/>
</dbReference>
<reference evidence="10 11" key="1">
    <citation type="journal article" date="2016" name="Fungal Biol.">
        <title>The genome of Xylona heveae provides a window into fungal endophytism.</title>
        <authorList>
            <person name="Gazis R."/>
            <person name="Kuo A."/>
            <person name="Riley R."/>
            <person name="LaButti K."/>
            <person name="Lipzen A."/>
            <person name="Lin J."/>
            <person name="Amirebrahimi M."/>
            <person name="Hesse C.N."/>
            <person name="Spatafora J.W."/>
            <person name="Henrissat B."/>
            <person name="Hainaut M."/>
            <person name="Grigoriev I.V."/>
            <person name="Hibbett D.S."/>
        </authorList>
    </citation>
    <scope>NUCLEOTIDE SEQUENCE [LARGE SCALE GENOMIC DNA]</scope>
    <source>
        <strain evidence="10 11">TC161</strain>
    </source>
</reference>
<evidence type="ECO:0000256" key="4">
    <source>
        <dbReference type="ARBA" id="ARBA00022786"/>
    </source>
</evidence>
<dbReference type="PANTHER" id="PTHR12558:SF10">
    <property type="entry name" value="CELL DIVISION CYCLE PROTEIN 23 HOMOLOG"/>
    <property type="match status" value="1"/>
</dbReference>
<feature type="compositionally biased region" description="Gly residues" evidence="8">
    <location>
        <begin position="812"/>
        <end position="836"/>
    </location>
</feature>
<dbReference type="EMBL" id="KV407463">
    <property type="protein sequence ID" value="KZF20198.1"/>
    <property type="molecule type" value="Genomic_DNA"/>
</dbReference>
<dbReference type="GO" id="GO:0051301">
    <property type="term" value="P:cell division"/>
    <property type="evidence" value="ECO:0007669"/>
    <property type="project" value="UniProtKB-KW"/>
</dbReference>
<dbReference type="RefSeq" id="XP_018185753.1">
    <property type="nucleotide sequence ID" value="XM_018336280.1"/>
</dbReference>
<dbReference type="Pfam" id="PF13181">
    <property type="entry name" value="TPR_8"/>
    <property type="match status" value="2"/>
</dbReference>